<comment type="caution">
    <text evidence="8">The sequence shown here is derived from an EMBL/GenBank/DDBJ whole genome shotgun (WGS) entry which is preliminary data.</text>
</comment>
<reference evidence="8" key="2">
    <citation type="submission" date="2022-07" db="EMBL/GenBank/DDBJ databases">
        <authorList>
            <person name="Goncalves M.F.M."/>
            <person name="Hilario S."/>
            <person name="Van De Peer Y."/>
            <person name="Esteves A.C."/>
            <person name="Alves A."/>
        </authorList>
    </citation>
    <scope>NUCLEOTIDE SEQUENCE</scope>
    <source>
        <strain evidence="8">MUM 19.33</strain>
    </source>
</reference>
<evidence type="ECO:0000256" key="5">
    <source>
        <dbReference type="ARBA" id="ARBA00022989"/>
    </source>
</evidence>
<keyword evidence="6 7" id="KW-0472">Membrane</keyword>
<feature type="transmembrane region" description="Helical" evidence="7">
    <location>
        <begin position="176"/>
        <end position="198"/>
    </location>
</feature>
<feature type="transmembrane region" description="Helical" evidence="7">
    <location>
        <begin position="210"/>
        <end position="229"/>
    </location>
</feature>
<feature type="transmembrane region" description="Helical" evidence="7">
    <location>
        <begin position="104"/>
        <end position="122"/>
    </location>
</feature>
<dbReference type="PANTHER" id="PTHR42038">
    <property type="match status" value="1"/>
</dbReference>
<comment type="pathway">
    <text evidence="2">Secondary metabolite biosynthesis.</text>
</comment>
<accession>A0A9Q0BCZ1</accession>
<dbReference type="Pfam" id="PF25129">
    <property type="entry name" value="Pyr4-TMTC"/>
    <property type="match status" value="1"/>
</dbReference>
<dbReference type="PANTHER" id="PTHR42038:SF2">
    <property type="entry name" value="TERPENE CYCLASE AUSL"/>
    <property type="match status" value="1"/>
</dbReference>
<feature type="transmembrane region" description="Helical" evidence="7">
    <location>
        <begin position="73"/>
        <end position="92"/>
    </location>
</feature>
<dbReference type="OrthoDB" id="5294024at2759"/>
<keyword evidence="5 7" id="KW-1133">Transmembrane helix</keyword>
<organism evidence="8 9">
    <name type="scientific">Emericellopsis cladophorae</name>
    <dbReference type="NCBI Taxonomy" id="2686198"/>
    <lineage>
        <taxon>Eukaryota</taxon>
        <taxon>Fungi</taxon>
        <taxon>Dikarya</taxon>
        <taxon>Ascomycota</taxon>
        <taxon>Pezizomycotina</taxon>
        <taxon>Sordariomycetes</taxon>
        <taxon>Hypocreomycetidae</taxon>
        <taxon>Hypocreales</taxon>
        <taxon>Bionectriaceae</taxon>
        <taxon>Emericellopsis</taxon>
    </lineage>
</organism>
<dbReference type="GO" id="GO:0016020">
    <property type="term" value="C:membrane"/>
    <property type="evidence" value="ECO:0007669"/>
    <property type="project" value="UniProtKB-SubCell"/>
</dbReference>
<evidence type="ECO:0000313" key="9">
    <source>
        <dbReference type="Proteomes" id="UP001055219"/>
    </source>
</evidence>
<dbReference type="InterPro" id="IPR039020">
    <property type="entry name" value="PaxB-like"/>
</dbReference>
<feature type="transmembrane region" description="Helical" evidence="7">
    <location>
        <begin position="43"/>
        <end position="61"/>
    </location>
</feature>
<comment type="subcellular location">
    <subcellularLocation>
        <location evidence="1">Membrane</location>
        <topology evidence="1">Multi-pass membrane protein</topology>
    </subcellularLocation>
</comment>
<evidence type="ECO:0000256" key="2">
    <source>
        <dbReference type="ARBA" id="ARBA00005179"/>
    </source>
</evidence>
<protein>
    <submittedName>
        <fullName evidence="8">Terpene cyclase ascF</fullName>
    </submittedName>
</protein>
<comment type="similarity">
    <text evidence="3">Belongs to the paxB family.</text>
</comment>
<dbReference type="GO" id="GO:0016829">
    <property type="term" value="F:lyase activity"/>
    <property type="evidence" value="ECO:0007669"/>
    <property type="project" value="InterPro"/>
</dbReference>
<gene>
    <name evidence="8" type="ORF">J7T54_004095</name>
</gene>
<dbReference type="RefSeq" id="XP_051362178.1">
    <property type="nucleotide sequence ID" value="XM_051506619.1"/>
</dbReference>
<evidence type="ECO:0000256" key="6">
    <source>
        <dbReference type="ARBA" id="ARBA00023136"/>
    </source>
</evidence>
<proteinExistence type="inferred from homology"/>
<keyword evidence="4 7" id="KW-0812">Transmembrane</keyword>
<reference evidence="8" key="1">
    <citation type="journal article" date="2021" name="J Fungi (Basel)">
        <title>Genomic and Metabolomic Analyses of the Marine Fungus Emericellopsis cladophorae: Insights into Saltwater Adaptability Mechanisms and Its Biosynthetic Potential.</title>
        <authorList>
            <person name="Goncalves M.F.M."/>
            <person name="Hilario S."/>
            <person name="Van de Peer Y."/>
            <person name="Esteves A.C."/>
            <person name="Alves A."/>
        </authorList>
    </citation>
    <scope>NUCLEOTIDE SEQUENCE</scope>
    <source>
        <strain evidence="8">MUM 19.33</strain>
    </source>
</reference>
<dbReference type="AlphaFoldDB" id="A0A9Q0BCZ1"/>
<sequence>MHRLPSPHEFGSATTLDDFGGVCWTLCYILIAREGLKTKSYGMPLLALANNFAWEMIYALYVVEEPFEKTAMAIWMVIDTPIIYSTILHGAFEWNHAPAVRKGLTHIFIALLATCAAAHWAWQDWWISTAVAAGQKPDLTQMAYWAVSMCQLLVSTMSLAMLLVRQHTGGVSWTIWLLRFLGTGIGLNFNYWWAWYTWPEAHGYFMSPPAIFIWGLTTVCDVVYGFVFWNVRSTERDLPDGRKVAGFHHQIVKPKNLG</sequence>
<feature type="transmembrane region" description="Helical" evidence="7">
    <location>
        <begin position="142"/>
        <end position="164"/>
    </location>
</feature>
<feature type="transmembrane region" description="Helical" evidence="7">
    <location>
        <begin position="12"/>
        <end position="31"/>
    </location>
</feature>
<dbReference type="Proteomes" id="UP001055219">
    <property type="component" value="Unassembled WGS sequence"/>
</dbReference>
<keyword evidence="9" id="KW-1185">Reference proteome</keyword>
<evidence type="ECO:0000313" key="8">
    <source>
        <dbReference type="EMBL" id="KAI6781322.1"/>
    </source>
</evidence>
<dbReference type="EMBL" id="JAGIXG020000023">
    <property type="protein sequence ID" value="KAI6781322.1"/>
    <property type="molecule type" value="Genomic_DNA"/>
</dbReference>
<evidence type="ECO:0000256" key="1">
    <source>
        <dbReference type="ARBA" id="ARBA00004141"/>
    </source>
</evidence>
<name>A0A9Q0BCZ1_9HYPO</name>
<evidence type="ECO:0000256" key="7">
    <source>
        <dbReference type="SAM" id="Phobius"/>
    </source>
</evidence>
<evidence type="ECO:0000256" key="3">
    <source>
        <dbReference type="ARBA" id="ARBA00006757"/>
    </source>
</evidence>
<evidence type="ECO:0000256" key="4">
    <source>
        <dbReference type="ARBA" id="ARBA00022692"/>
    </source>
</evidence>
<dbReference type="GeneID" id="75830585"/>